<dbReference type="Proteomes" id="UP000095283">
    <property type="component" value="Unplaced"/>
</dbReference>
<protein>
    <submittedName>
        <fullName evidence="2">MMS1_N domain-containing protein</fullName>
    </submittedName>
</protein>
<proteinExistence type="predicted"/>
<accession>A0A1I7XRU6</accession>
<name>A0A1I7XRU6_HETBA</name>
<evidence type="ECO:0000313" key="1">
    <source>
        <dbReference type="Proteomes" id="UP000095283"/>
    </source>
</evidence>
<keyword evidence="1" id="KW-1185">Reference proteome</keyword>
<organism evidence="1 2">
    <name type="scientific">Heterorhabditis bacteriophora</name>
    <name type="common">Entomopathogenic nematode worm</name>
    <dbReference type="NCBI Taxonomy" id="37862"/>
    <lineage>
        <taxon>Eukaryota</taxon>
        <taxon>Metazoa</taxon>
        <taxon>Ecdysozoa</taxon>
        <taxon>Nematoda</taxon>
        <taxon>Chromadorea</taxon>
        <taxon>Rhabditida</taxon>
        <taxon>Rhabditina</taxon>
        <taxon>Rhabditomorpha</taxon>
        <taxon>Strongyloidea</taxon>
        <taxon>Heterorhabditidae</taxon>
        <taxon>Heterorhabditis</taxon>
    </lineage>
</organism>
<sequence>MFCVNRSPSPIILPTVGHLGSQGNDLHHFIALTSCELDSNYDGLLDRYSGAYHKVGLELSIVGGIGSGRCDGSTNPRSQLRNIGWSREVLKPIQRRCYPIHMLLLAKEIIVLKGRRSPRRVFQFKEAPYPTGHIETHSSSINLIAISDRGIIFIARTGSEKTVTDIHVTWHHPYEKEAAPCSLLRSICPCASKHP</sequence>
<dbReference type="AlphaFoldDB" id="A0A1I7XRU6"/>
<dbReference type="WBParaSite" id="Hba_20539">
    <property type="protein sequence ID" value="Hba_20539"/>
    <property type="gene ID" value="Hba_20539"/>
</dbReference>
<reference evidence="2" key="1">
    <citation type="submission" date="2016-11" db="UniProtKB">
        <authorList>
            <consortium name="WormBaseParasite"/>
        </authorList>
    </citation>
    <scope>IDENTIFICATION</scope>
</reference>
<evidence type="ECO:0000313" key="2">
    <source>
        <dbReference type="WBParaSite" id="Hba_20539"/>
    </source>
</evidence>